<accession>A0ABX2EUT1</accession>
<sequence>MGNAAPRFYTEGGLSTGARHSGCPDILNVAPHFRLRETIADSPEIDALSLARFDNEGLRISPVNKDEPGNDAALLNRLATLIAAMDKRDEL</sequence>
<evidence type="ECO:0000256" key="1">
    <source>
        <dbReference type="SAM" id="MobiDB-lite"/>
    </source>
</evidence>
<name>A0ABX2EUT1_9BURK</name>
<keyword evidence="3" id="KW-1185">Reference proteome</keyword>
<comment type="caution">
    <text evidence="2">The sequence shown here is derived from an EMBL/GenBank/DDBJ whole genome shotgun (WGS) entry which is preliminary data.</text>
</comment>
<dbReference type="RefSeq" id="WP_173135621.1">
    <property type="nucleotide sequence ID" value="NZ_JABRWJ010000027.1"/>
</dbReference>
<organism evidence="2 3">
    <name type="scientific">Pseudaquabacterium terrae</name>
    <dbReference type="NCBI Taxonomy" id="2732868"/>
    <lineage>
        <taxon>Bacteria</taxon>
        <taxon>Pseudomonadati</taxon>
        <taxon>Pseudomonadota</taxon>
        <taxon>Betaproteobacteria</taxon>
        <taxon>Burkholderiales</taxon>
        <taxon>Sphaerotilaceae</taxon>
        <taxon>Pseudaquabacterium</taxon>
    </lineage>
</organism>
<dbReference type="Proteomes" id="UP000737171">
    <property type="component" value="Unassembled WGS sequence"/>
</dbReference>
<evidence type="ECO:0000313" key="3">
    <source>
        <dbReference type="Proteomes" id="UP000737171"/>
    </source>
</evidence>
<reference evidence="2 3" key="1">
    <citation type="submission" date="2020-05" db="EMBL/GenBank/DDBJ databases">
        <title>Aquincola sp. isolate from soil.</title>
        <authorList>
            <person name="Han J."/>
            <person name="Kim D.-U."/>
        </authorList>
    </citation>
    <scope>NUCLEOTIDE SEQUENCE [LARGE SCALE GENOMIC DNA]</scope>
    <source>
        <strain evidence="2 3">S2</strain>
    </source>
</reference>
<gene>
    <name evidence="2" type="ORF">HLB44_36275</name>
</gene>
<feature type="region of interest" description="Disordered" evidence="1">
    <location>
        <begin position="1"/>
        <end position="21"/>
    </location>
</feature>
<dbReference type="EMBL" id="JABRWJ010000027">
    <property type="protein sequence ID" value="NRF72421.1"/>
    <property type="molecule type" value="Genomic_DNA"/>
</dbReference>
<evidence type="ECO:0000313" key="2">
    <source>
        <dbReference type="EMBL" id="NRF72421.1"/>
    </source>
</evidence>
<proteinExistence type="predicted"/>
<protein>
    <submittedName>
        <fullName evidence="2">Uncharacterized protein</fullName>
    </submittedName>
</protein>